<dbReference type="Pfam" id="PF25917">
    <property type="entry name" value="BSH_RND"/>
    <property type="match status" value="1"/>
</dbReference>
<evidence type="ECO:0000259" key="12">
    <source>
        <dbReference type="Pfam" id="PF25917"/>
    </source>
</evidence>
<evidence type="ECO:0000256" key="11">
    <source>
        <dbReference type="SAM" id="MobiDB-lite"/>
    </source>
</evidence>
<feature type="domain" description="AprE-like beta-barrel" evidence="13">
    <location>
        <begin position="380"/>
        <end position="429"/>
    </location>
</feature>
<organism evidence="14 15">
    <name type="scientific">Methylobacterium hispanicum</name>
    <dbReference type="NCBI Taxonomy" id="270350"/>
    <lineage>
        <taxon>Bacteria</taxon>
        <taxon>Pseudomonadati</taxon>
        <taxon>Pseudomonadota</taxon>
        <taxon>Alphaproteobacteria</taxon>
        <taxon>Hyphomicrobiales</taxon>
        <taxon>Methylobacteriaceae</taxon>
        <taxon>Methylobacterium</taxon>
    </lineage>
</organism>
<evidence type="ECO:0000256" key="4">
    <source>
        <dbReference type="ARBA" id="ARBA00022475"/>
    </source>
</evidence>
<evidence type="ECO:0000313" key="15">
    <source>
        <dbReference type="Proteomes" id="UP001055247"/>
    </source>
</evidence>
<dbReference type="Proteomes" id="UP001055247">
    <property type="component" value="Unassembled WGS sequence"/>
</dbReference>
<dbReference type="InterPro" id="IPR006144">
    <property type="entry name" value="Secretion_HlyD_CS"/>
</dbReference>
<dbReference type="Pfam" id="PF26002">
    <property type="entry name" value="Beta-barrel_AprE"/>
    <property type="match status" value="1"/>
</dbReference>
<dbReference type="Gene3D" id="2.40.50.100">
    <property type="match status" value="2"/>
</dbReference>
<dbReference type="AlphaFoldDB" id="A0AAV4ZVL2"/>
<dbReference type="InterPro" id="IPR058982">
    <property type="entry name" value="Beta-barrel_AprE"/>
</dbReference>
<accession>A0AAV4ZVL2</accession>
<gene>
    <name evidence="14" type="primary">hlyD</name>
    <name evidence="14" type="ORF">BHAOGJBA_6170</name>
</gene>
<comment type="subcellular location">
    <subcellularLocation>
        <location evidence="1 9">Cell inner membrane</location>
        <topology evidence="1 9">Single-pass membrane protein</topology>
    </subcellularLocation>
</comment>
<keyword evidence="3 9" id="KW-0813">Transport</keyword>
<feature type="coiled-coil region" evidence="10">
    <location>
        <begin position="287"/>
        <end position="336"/>
    </location>
</feature>
<dbReference type="PROSITE" id="PS00543">
    <property type="entry name" value="HLYD_FAMILY"/>
    <property type="match status" value="1"/>
</dbReference>
<name>A0AAV4ZVL2_9HYPH</name>
<dbReference type="GO" id="GO:0009306">
    <property type="term" value="P:protein secretion"/>
    <property type="evidence" value="ECO:0007669"/>
    <property type="project" value="InterPro"/>
</dbReference>
<dbReference type="RefSeq" id="WP_066919128.1">
    <property type="nucleotide sequence ID" value="NZ_BPQO01000051.1"/>
</dbReference>
<reference evidence="14" key="2">
    <citation type="submission" date="2021-08" db="EMBL/GenBank/DDBJ databases">
        <authorList>
            <person name="Tani A."/>
            <person name="Ola A."/>
            <person name="Ogura Y."/>
            <person name="Katsura K."/>
            <person name="Hayashi T."/>
        </authorList>
    </citation>
    <scope>NUCLEOTIDE SEQUENCE</scope>
    <source>
        <strain evidence="14">DSM 16372</strain>
    </source>
</reference>
<keyword evidence="5 9" id="KW-0997">Cell inner membrane</keyword>
<feature type="region of interest" description="Disordered" evidence="11">
    <location>
        <begin position="1"/>
        <end position="29"/>
    </location>
</feature>
<feature type="domain" description="Multidrug resistance protein MdtA-like barrel-sandwich hybrid" evidence="12">
    <location>
        <begin position="123"/>
        <end position="372"/>
    </location>
</feature>
<evidence type="ECO:0000259" key="13">
    <source>
        <dbReference type="Pfam" id="PF26002"/>
    </source>
</evidence>
<dbReference type="SUPFAM" id="SSF111369">
    <property type="entry name" value="HlyD-like secretion proteins"/>
    <property type="match status" value="1"/>
</dbReference>
<keyword evidence="8 9" id="KW-0472">Membrane</keyword>
<evidence type="ECO:0000256" key="10">
    <source>
        <dbReference type="SAM" id="Coils"/>
    </source>
</evidence>
<dbReference type="PRINTS" id="PR01490">
    <property type="entry name" value="RTXTOXIND"/>
</dbReference>
<evidence type="ECO:0000256" key="5">
    <source>
        <dbReference type="ARBA" id="ARBA00022519"/>
    </source>
</evidence>
<protein>
    <recommendedName>
        <fullName evidence="9">Membrane fusion protein (MFP) family protein</fullName>
    </recommendedName>
</protein>
<evidence type="ECO:0000256" key="9">
    <source>
        <dbReference type="RuleBase" id="RU365093"/>
    </source>
</evidence>
<evidence type="ECO:0000256" key="7">
    <source>
        <dbReference type="ARBA" id="ARBA00022989"/>
    </source>
</evidence>
<dbReference type="EMBL" id="BPQO01000051">
    <property type="protein sequence ID" value="GJD92614.1"/>
    <property type="molecule type" value="Genomic_DNA"/>
</dbReference>
<dbReference type="PANTHER" id="PTHR30386">
    <property type="entry name" value="MEMBRANE FUSION SUBUNIT OF EMRAB-TOLC MULTIDRUG EFFLUX PUMP"/>
    <property type="match status" value="1"/>
</dbReference>
<evidence type="ECO:0000256" key="6">
    <source>
        <dbReference type="ARBA" id="ARBA00022692"/>
    </source>
</evidence>
<sequence length="515" mass="55299">MSAKPDAPSLPAPASPNGVPSAAPGSRLPALRPRALSTRALTERVRALATNRENHEFLPAHLEILDTPPSPYAMVFTWVICAMFGAALLWSVLASLDIYAVASARIQPSGRSKVIQPFETAKVQAIHVHNGDVVKAGTPLIDLEPTEARAELRARESELEALQAQIVRRQATITALQENKRTAVPNFPTTISPAIRARESGAMAAELDQYFATQASLTAQLAEKVATQQRYDASIAARERLLSVLRERATMRETLVAKAAGTRAALIDALQQVEQVAADLAYDKGQLVEAQAAAKSLERRGEQLTSETIAKQAQGLTEAAQKADSARQDVVKAQLRQDRLQLKAPIDGTVQQVSVTTIGQVVTPGQPLLVVVPSDGPIEIEALVLNKDIGFVVPGQDVIVKIDSFPFTRYGTVEGRVVRVSRDAIDDRDASGSTDALALARSQNINTVTGTPRTQNLVFPVTIEVMKNNIVANGKSVALSPGMTAQVEIHTGNRRVIDYVLSPITETTSTAGHER</sequence>
<dbReference type="InterPro" id="IPR058625">
    <property type="entry name" value="MdtA-like_BSH"/>
</dbReference>
<dbReference type="GO" id="GO:0005886">
    <property type="term" value="C:plasma membrane"/>
    <property type="evidence" value="ECO:0007669"/>
    <property type="project" value="UniProtKB-SubCell"/>
</dbReference>
<comment type="caution">
    <text evidence="14">The sequence shown here is derived from an EMBL/GenBank/DDBJ whole genome shotgun (WGS) entry which is preliminary data.</text>
</comment>
<evidence type="ECO:0000313" key="14">
    <source>
        <dbReference type="EMBL" id="GJD92614.1"/>
    </source>
</evidence>
<keyword evidence="15" id="KW-1185">Reference proteome</keyword>
<feature type="transmembrane region" description="Helical" evidence="9">
    <location>
        <begin position="75"/>
        <end position="102"/>
    </location>
</feature>
<evidence type="ECO:0000256" key="2">
    <source>
        <dbReference type="ARBA" id="ARBA00009477"/>
    </source>
</evidence>
<evidence type="ECO:0000256" key="3">
    <source>
        <dbReference type="ARBA" id="ARBA00022448"/>
    </source>
</evidence>
<dbReference type="Gene3D" id="2.40.30.170">
    <property type="match status" value="1"/>
</dbReference>
<dbReference type="InterPro" id="IPR050739">
    <property type="entry name" value="MFP"/>
</dbReference>
<reference evidence="14" key="1">
    <citation type="journal article" date="2016" name="Front. Microbiol.">
        <title>Genome Sequence of the Piezophilic, Mesophilic Sulfate-Reducing Bacterium Desulfovibrio indicus J2T.</title>
        <authorList>
            <person name="Cao J."/>
            <person name="Maignien L."/>
            <person name="Shao Z."/>
            <person name="Alain K."/>
            <person name="Jebbar M."/>
        </authorList>
    </citation>
    <scope>NUCLEOTIDE SEQUENCE</scope>
    <source>
        <strain evidence="14">DSM 16372</strain>
    </source>
</reference>
<dbReference type="PANTHER" id="PTHR30386:SF27">
    <property type="entry name" value="MEMBRANE FUSION PROTEIN (MFP) FAMILY PROTEIN"/>
    <property type="match status" value="1"/>
</dbReference>
<dbReference type="NCBIfam" id="TIGR01843">
    <property type="entry name" value="type_I_hlyD"/>
    <property type="match status" value="1"/>
</dbReference>
<keyword evidence="7 9" id="KW-1133">Transmembrane helix</keyword>
<keyword evidence="10" id="KW-0175">Coiled coil</keyword>
<evidence type="ECO:0000256" key="1">
    <source>
        <dbReference type="ARBA" id="ARBA00004377"/>
    </source>
</evidence>
<proteinExistence type="inferred from homology"/>
<dbReference type="InterPro" id="IPR010129">
    <property type="entry name" value="T1SS_HlyD"/>
</dbReference>
<evidence type="ECO:0000256" key="8">
    <source>
        <dbReference type="ARBA" id="ARBA00023136"/>
    </source>
</evidence>
<keyword evidence="4 9" id="KW-1003">Cell membrane</keyword>
<keyword evidence="6 9" id="KW-0812">Transmembrane</keyword>
<comment type="similarity">
    <text evidence="2 9">Belongs to the membrane fusion protein (MFP) (TC 8.A.1) family.</text>
</comment>